<feature type="compositionally biased region" description="Low complexity" evidence="1">
    <location>
        <begin position="293"/>
        <end position="313"/>
    </location>
</feature>
<accession>A0ABW5CIM0</accession>
<gene>
    <name evidence="3" type="primary">bcsN</name>
    <name evidence="3" type="ORF">ACFSKQ_00355</name>
</gene>
<reference evidence="4" key="1">
    <citation type="journal article" date="2019" name="Int. J. Syst. Evol. Microbiol.">
        <title>The Global Catalogue of Microorganisms (GCM) 10K type strain sequencing project: providing services to taxonomists for standard genome sequencing and annotation.</title>
        <authorList>
            <consortium name="The Broad Institute Genomics Platform"/>
            <consortium name="The Broad Institute Genome Sequencing Center for Infectious Disease"/>
            <person name="Wu L."/>
            <person name="Ma J."/>
        </authorList>
    </citation>
    <scope>NUCLEOTIDE SEQUENCE [LARGE SCALE GENOMIC DNA]</scope>
    <source>
        <strain evidence="4">ZS-35-S2</strain>
    </source>
</reference>
<protein>
    <submittedName>
        <fullName evidence="3">Cellulose biosynthesis protein BcsN</fullName>
    </submittedName>
</protein>
<feature type="region of interest" description="Disordered" evidence="1">
    <location>
        <begin position="247"/>
        <end position="332"/>
    </location>
</feature>
<dbReference type="PROSITE" id="PS51257">
    <property type="entry name" value="PROKAR_LIPOPROTEIN"/>
    <property type="match status" value="1"/>
</dbReference>
<feature type="chain" id="PRO_5045419301" evidence="2">
    <location>
        <begin position="34"/>
        <end position="332"/>
    </location>
</feature>
<evidence type="ECO:0000256" key="1">
    <source>
        <dbReference type="SAM" id="MobiDB-lite"/>
    </source>
</evidence>
<feature type="signal peptide" evidence="2">
    <location>
        <begin position="1"/>
        <end position="33"/>
    </location>
</feature>
<sequence length="332" mass="35012">MAIGRYVTSRKRRLVPGLVPVLAALMLSACVQGGQPELSSRQRSVALEDAFVAPPVGGPQILDVVQQRYPNATEQRILLANRSAVPGENYLQVQFFGPVGNSGTGRTPLDNRSIAATNMTREIRQAVPTVPMSRSQIYVQNRYGPFGYAVGRAASGDTCIYAWQRIAGVDTSTLLLRDRGTIQIRFRLCDQEASEERLLFSMYGFTIRAFFSNLQWNPYGAPKEADARLGALGEPMLPEGAGGFEGILADAPDQPAPPPPRPAAARPAAPAVAPAPPPLPAPVGPIVPPPPGSAAASTVPAREATVPPAADVVVPPPPSANCTPAQREAGAC</sequence>
<comment type="caution">
    <text evidence="3">The sequence shown here is derived from an EMBL/GenBank/DDBJ whole genome shotgun (WGS) entry which is preliminary data.</text>
</comment>
<name>A0ABW5CIM0_9HYPH</name>
<keyword evidence="2" id="KW-0732">Signal</keyword>
<organism evidence="3 4">
    <name type="scientific">Aureimonas populi</name>
    <dbReference type="NCBI Taxonomy" id="1701758"/>
    <lineage>
        <taxon>Bacteria</taxon>
        <taxon>Pseudomonadati</taxon>
        <taxon>Pseudomonadota</taxon>
        <taxon>Alphaproteobacteria</taxon>
        <taxon>Hyphomicrobiales</taxon>
        <taxon>Aurantimonadaceae</taxon>
        <taxon>Aureimonas</taxon>
    </lineage>
</organism>
<dbReference type="RefSeq" id="WP_209736139.1">
    <property type="nucleotide sequence ID" value="NZ_CP072611.1"/>
</dbReference>
<proteinExistence type="predicted"/>
<dbReference type="EMBL" id="JBHUIJ010000002">
    <property type="protein sequence ID" value="MFD2235913.1"/>
    <property type="molecule type" value="Genomic_DNA"/>
</dbReference>
<evidence type="ECO:0000256" key="2">
    <source>
        <dbReference type="SAM" id="SignalP"/>
    </source>
</evidence>
<feature type="compositionally biased region" description="Low complexity" evidence="1">
    <location>
        <begin position="263"/>
        <end position="272"/>
    </location>
</feature>
<feature type="compositionally biased region" description="Pro residues" evidence="1">
    <location>
        <begin position="273"/>
        <end position="292"/>
    </location>
</feature>
<dbReference type="Pfam" id="PF17038">
    <property type="entry name" value="CBP_BcsN"/>
    <property type="match status" value="1"/>
</dbReference>
<evidence type="ECO:0000313" key="3">
    <source>
        <dbReference type="EMBL" id="MFD2235913.1"/>
    </source>
</evidence>
<evidence type="ECO:0000313" key="4">
    <source>
        <dbReference type="Proteomes" id="UP001597371"/>
    </source>
</evidence>
<dbReference type="Proteomes" id="UP001597371">
    <property type="component" value="Unassembled WGS sequence"/>
</dbReference>
<keyword evidence="4" id="KW-1185">Reference proteome</keyword>
<dbReference type="InterPro" id="IPR031482">
    <property type="entry name" value="CBP_BcsN"/>
</dbReference>